<dbReference type="InterPro" id="IPR004447">
    <property type="entry name" value="Peptidase_S41A"/>
</dbReference>
<dbReference type="InterPro" id="IPR041489">
    <property type="entry name" value="PDZ_6"/>
</dbReference>
<feature type="compositionally biased region" description="Basic and acidic residues" evidence="6">
    <location>
        <begin position="1"/>
        <end position="19"/>
    </location>
</feature>
<dbReference type="InterPro" id="IPR005151">
    <property type="entry name" value="Tail-specific_protease"/>
</dbReference>
<dbReference type="GO" id="GO:0004252">
    <property type="term" value="F:serine-type endopeptidase activity"/>
    <property type="evidence" value="ECO:0007669"/>
    <property type="project" value="UniProtKB-EC"/>
</dbReference>
<dbReference type="GO" id="GO:0006508">
    <property type="term" value="P:proteolysis"/>
    <property type="evidence" value="ECO:0007669"/>
    <property type="project" value="UniProtKB-KW"/>
</dbReference>
<evidence type="ECO:0000256" key="7">
    <source>
        <dbReference type="SAM" id="Phobius"/>
    </source>
</evidence>
<dbReference type="Proteomes" id="UP000095706">
    <property type="component" value="Unassembled WGS sequence"/>
</dbReference>
<gene>
    <name evidence="9" type="primary">ctpB</name>
    <name evidence="9" type="ORF">ERS852406_01734</name>
</gene>
<proteinExistence type="inferred from homology"/>
<accession>A0A174E711</accession>
<dbReference type="Gene3D" id="2.30.42.10">
    <property type="match status" value="1"/>
</dbReference>
<evidence type="ECO:0000259" key="8">
    <source>
        <dbReference type="PROSITE" id="PS50106"/>
    </source>
</evidence>
<evidence type="ECO:0000256" key="1">
    <source>
        <dbReference type="ARBA" id="ARBA00009179"/>
    </source>
</evidence>
<dbReference type="PANTHER" id="PTHR32060:SF30">
    <property type="entry name" value="CARBOXY-TERMINAL PROCESSING PROTEASE CTPA"/>
    <property type="match status" value="1"/>
</dbReference>
<feature type="region of interest" description="Disordered" evidence="6">
    <location>
        <begin position="1"/>
        <end position="31"/>
    </location>
</feature>
<evidence type="ECO:0000256" key="6">
    <source>
        <dbReference type="SAM" id="MobiDB-lite"/>
    </source>
</evidence>
<dbReference type="EC" id="3.4.21.102" evidence="9"/>
<keyword evidence="7" id="KW-1133">Transmembrane helix</keyword>
<keyword evidence="7" id="KW-0812">Transmembrane</keyword>
<dbReference type="InterPro" id="IPR001478">
    <property type="entry name" value="PDZ"/>
</dbReference>
<keyword evidence="2 5" id="KW-0645">Protease</keyword>
<feature type="domain" description="PDZ" evidence="8">
    <location>
        <begin position="122"/>
        <end position="204"/>
    </location>
</feature>
<feature type="compositionally biased region" description="Basic residues" evidence="6">
    <location>
        <begin position="20"/>
        <end position="30"/>
    </location>
</feature>
<keyword evidence="4 5" id="KW-0720">Serine protease</keyword>
<dbReference type="SUPFAM" id="SSF52096">
    <property type="entry name" value="ClpP/crotonase"/>
    <property type="match status" value="1"/>
</dbReference>
<dbReference type="InterPro" id="IPR029045">
    <property type="entry name" value="ClpP/crotonase-like_dom_sf"/>
</dbReference>
<dbReference type="GO" id="GO:0030288">
    <property type="term" value="C:outer membrane-bounded periplasmic space"/>
    <property type="evidence" value="ECO:0007669"/>
    <property type="project" value="TreeGrafter"/>
</dbReference>
<dbReference type="GO" id="GO:0007165">
    <property type="term" value="P:signal transduction"/>
    <property type="evidence" value="ECO:0007669"/>
    <property type="project" value="TreeGrafter"/>
</dbReference>
<dbReference type="Gene3D" id="3.90.226.10">
    <property type="entry name" value="2-enoyl-CoA Hydratase, Chain A, domain 1"/>
    <property type="match status" value="1"/>
</dbReference>
<feature type="transmembrane region" description="Helical" evidence="7">
    <location>
        <begin position="37"/>
        <end position="60"/>
    </location>
</feature>
<organism evidence="9 10">
    <name type="scientific">Fusicatenibacter saccharivorans</name>
    <dbReference type="NCBI Taxonomy" id="1150298"/>
    <lineage>
        <taxon>Bacteria</taxon>
        <taxon>Bacillati</taxon>
        <taxon>Bacillota</taxon>
        <taxon>Clostridia</taxon>
        <taxon>Lachnospirales</taxon>
        <taxon>Lachnospiraceae</taxon>
        <taxon>Fusicatenibacter</taxon>
    </lineage>
</organism>
<dbReference type="InterPro" id="IPR036034">
    <property type="entry name" value="PDZ_sf"/>
</dbReference>
<name>A0A174E711_9FIRM</name>
<comment type="similarity">
    <text evidence="1 5">Belongs to the peptidase S41A family.</text>
</comment>
<dbReference type="Pfam" id="PF03572">
    <property type="entry name" value="Peptidase_S41"/>
    <property type="match status" value="1"/>
</dbReference>
<evidence type="ECO:0000313" key="10">
    <source>
        <dbReference type="Proteomes" id="UP000095706"/>
    </source>
</evidence>
<dbReference type="NCBIfam" id="TIGR00225">
    <property type="entry name" value="prc"/>
    <property type="match status" value="1"/>
</dbReference>
<dbReference type="AlphaFoldDB" id="A0A174E711"/>
<dbReference type="Pfam" id="PF17820">
    <property type="entry name" value="PDZ_6"/>
    <property type="match status" value="1"/>
</dbReference>
<dbReference type="SUPFAM" id="SSF50156">
    <property type="entry name" value="PDZ domain-like"/>
    <property type="match status" value="1"/>
</dbReference>
<keyword evidence="7" id="KW-0472">Membrane</keyword>
<dbReference type="SMART" id="SM00245">
    <property type="entry name" value="TSPc"/>
    <property type="match status" value="1"/>
</dbReference>
<evidence type="ECO:0000256" key="4">
    <source>
        <dbReference type="ARBA" id="ARBA00022825"/>
    </source>
</evidence>
<evidence type="ECO:0000256" key="5">
    <source>
        <dbReference type="RuleBase" id="RU004404"/>
    </source>
</evidence>
<dbReference type="EMBL" id="CYYV01000008">
    <property type="protein sequence ID" value="CUO33551.1"/>
    <property type="molecule type" value="Genomic_DNA"/>
</dbReference>
<protein>
    <submittedName>
        <fullName evidence="9">Carboxy-terminal processing protease CtpB</fullName>
        <ecNumber evidence="9">3.4.21.102</ecNumber>
    </submittedName>
</protein>
<reference evidence="9 10" key="1">
    <citation type="submission" date="2015-09" db="EMBL/GenBank/DDBJ databases">
        <authorList>
            <consortium name="Pathogen Informatics"/>
        </authorList>
    </citation>
    <scope>NUCLEOTIDE SEQUENCE [LARGE SCALE GENOMIC DNA]</scope>
    <source>
        <strain evidence="9 10">2789STDY5608849</strain>
    </source>
</reference>
<sequence length="419" mass="45609">MEELMKEEKEGVKAAEQEKPKKRRNRKKNRKNEMRKSYFAGMISMLAIVMIVLVGTTFLWPGSSADHPGGFWAWRKTAAIKAMISQLYAGDVDDTELSDAMYKGLISGLGDKYSTYYTKEEYEAIKTAQEGYYQGIGVTVTLDGDKLQVTGVQDDTPAAKAGIQADDRIVKIDGQTLEGLSLNDAVGLLKNSENDTVTLSIEREGEAGLIETEVTKEKLAAIVADGKMLDDKIGYLAISEFTGLTSEQFQKAYQSLQDQGMERLIIDLRGNPGGLVTAVCDTLRQILPEGLIVYTEDTNGKREEYTCDGDTPISIPLVVLVNENTASAAEIFTGAVKDYGIGTIVGTTTFGKGIVQNTFQLSDGSVVKLTIAHYYTPLGNDIHKVGITPDVEVELPDDATSDVQLEKALEVVKGLESAE</sequence>
<dbReference type="SMART" id="SM00228">
    <property type="entry name" value="PDZ"/>
    <property type="match status" value="1"/>
</dbReference>
<dbReference type="CDD" id="cd07560">
    <property type="entry name" value="Peptidase_S41_CPP"/>
    <property type="match status" value="1"/>
</dbReference>
<dbReference type="RefSeq" id="WP_055227722.1">
    <property type="nucleotide sequence ID" value="NZ_CAXSRP010000006.1"/>
</dbReference>
<keyword evidence="3 5" id="KW-0378">Hydrolase</keyword>
<evidence type="ECO:0000256" key="2">
    <source>
        <dbReference type="ARBA" id="ARBA00022670"/>
    </source>
</evidence>
<dbReference type="CDD" id="cd06782">
    <property type="entry name" value="cpPDZ_CPP-like"/>
    <property type="match status" value="1"/>
</dbReference>
<evidence type="ECO:0000256" key="3">
    <source>
        <dbReference type="ARBA" id="ARBA00022801"/>
    </source>
</evidence>
<dbReference type="PANTHER" id="PTHR32060">
    <property type="entry name" value="TAIL-SPECIFIC PROTEASE"/>
    <property type="match status" value="1"/>
</dbReference>
<evidence type="ECO:0000313" key="9">
    <source>
        <dbReference type="EMBL" id="CUO33551.1"/>
    </source>
</evidence>
<dbReference type="PROSITE" id="PS50106">
    <property type="entry name" value="PDZ"/>
    <property type="match status" value="1"/>
</dbReference>
<dbReference type="Gene3D" id="3.30.750.44">
    <property type="match status" value="1"/>
</dbReference>